<keyword evidence="1" id="KW-0812">Transmembrane</keyword>
<name>A0A6A6R5I7_9PEZI</name>
<dbReference type="PANTHER" id="PTHR35395">
    <property type="entry name" value="DUF6536 DOMAIN-CONTAINING PROTEIN"/>
    <property type="match status" value="1"/>
</dbReference>
<evidence type="ECO:0000256" key="1">
    <source>
        <dbReference type="SAM" id="Phobius"/>
    </source>
</evidence>
<keyword evidence="4" id="KW-1185">Reference proteome</keyword>
<organism evidence="3 4">
    <name type="scientific">Lophium mytilinum</name>
    <dbReference type="NCBI Taxonomy" id="390894"/>
    <lineage>
        <taxon>Eukaryota</taxon>
        <taxon>Fungi</taxon>
        <taxon>Dikarya</taxon>
        <taxon>Ascomycota</taxon>
        <taxon>Pezizomycotina</taxon>
        <taxon>Dothideomycetes</taxon>
        <taxon>Pleosporomycetidae</taxon>
        <taxon>Mytilinidiales</taxon>
        <taxon>Mytilinidiaceae</taxon>
        <taxon>Lophium</taxon>
    </lineage>
</organism>
<reference evidence="3" key="1">
    <citation type="journal article" date="2020" name="Stud. Mycol.">
        <title>101 Dothideomycetes genomes: a test case for predicting lifestyles and emergence of pathogens.</title>
        <authorList>
            <person name="Haridas S."/>
            <person name="Albert R."/>
            <person name="Binder M."/>
            <person name="Bloem J."/>
            <person name="Labutti K."/>
            <person name="Salamov A."/>
            <person name="Andreopoulos B."/>
            <person name="Baker S."/>
            <person name="Barry K."/>
            <person name="Bills G."/>
            <person name="Bluhm B."/>
            <person name="Cannon C."/>
            <person name="Castanera R."/>
            <person name="Culley D."/>
            <person name="Daum C."/>
            <person name="Ezra D."/>
            <person name="Gonzalez J."/>
            <person name="Henrissat B."/>
            <person name="Kuo A."/>
            <person name="Liang C."/>
            <person name="Lipzen A."/>
            <person name="Lutzoni F."/>
            <person name="Magnuson J."/>
            <person name="Mondo S."/>
            <person name="Nolan M."/>
            <person name="Ohm R."/>
            <person name="Pangilinan J."/>
            <person name="Park H.-J."/>
            <person name="Ramirez L."/>
            <person name="Alfaro M."/>
            <person name="Sun H."/>
            <person name="Tritt A."/>
            <person name="Yoshinaga Y."/>
            <person name="Zwiers L.-H."/>
            <person name="Turgeon B."/>
            <person name="Goodwin S."/>
            <person name="Spatafora J."/>
            <person name="Crous P."/>
            <person name="Grigoriev I."/>
        </authorList>
    </citation>
    <scope>NUCLEOTIDE SEQUENCE</scope>
    <source>
        <strain evidence="3">CBS 269.34</strain>
    </source>
</reference>
<dbReference type="AlphaFoldDB" id="A0A6A6R5I7"/>
<keyword evidence="1" id="KW-0472">Membrane</keyword>
<dbReference type="PANTHER" id="PTHR35395:SF1">
    <property type="entry name" value="DUF6536 DOMAIN-CONTAINING PROTEIN"/>
    <property type="match status" value="1"/>
</dbReference>
<feature type="transmembrane region" description="Helical" evidence="1">
    <location>
        <begin position="494"/>
        <end position="516"/>
    </location>
</feature>
<proteinExistence type="predicted"/>
<evidence type="ECO:0000313" key="4">
    <source>
        <dbReference type="Proteomes" id="UP000799750"/>
    </source>
</evidence>
<evidence type="ECO:0000259" key="2">
    <source>
        <dbReference type="Pfam" id="PF20163"/>
    </source>
</evidence>
<protein>
    <recommendedName>
        <fullName evidence="2">DUF6536 domain-containing protein</fullName>
    </recommendedName>
</protein>
<dbReference type="InterPro" id="IPR046623">
    <property type="entry name" value="DUF6536"/>
</dbReference>
<feature type="transmembrane region" description="Helical" evidence="1">
    <location>
        <begin position="550"/>
        <end position="571"/>
    </location>
</feature>
<dbReference type="EMBL" id="MU004184">
    <property type="protein sequence ID" value="KAF2499013.1"/>
    <property type="molecule type" value="Genomic_DNA"/>
</dbReference>
<dbReference type="Proteomes" id="UP000799750">
    <property type="component" value="Unassembled WGS sequence"/>
</dbReference>
<gene>
    <name evidence="3" type="ORF">BU16DRAFT_523619</name>
</gene>
<feature type="transmembrane region" description="Helical" evidence="1">
    <location>
        <begin position="658"/>
        <end position="685"/>
    </location>
</feature>
<keyword evidence="1" id="KW-1133">Transmembrane helix</keyword>
<dbReference type="Pfam" id="PF20163">
    <property type="entry name" value="DUF6536"/>
    <property type="match status" value="1"/>
</dbReference>
<feature type="domain" description="DUF6536" evidence="2">
    <location>
        <begin position="87"/>
        <end position="237"/>
    </location>
</feature>
<evidence type="ECO:0000313" key="3">
    <source>
        <dbReference type="EMBL" id="KAF2499013.1"/>
    </source>
</evidence>
<sequence length="759" mass="84019">MSSPGFLSRVVSRYRPYSMLGDETFQIRDAKATGLNSTGKDTYELVDREETLGHASTPPLSQFQGPSNSGFRAHLPPAVQRYLFSYKAGLLRSALVAGLALLLNTALDSWMFADFGSTSGSGVALRTRCRTVNGVDTSLHILLNIISTCILGASNYCMQGIGAPTREEVDAVHKRQKWADIGIQSTKNLALIAPKRVLIWALLAFTSVPFHLFFNSVFFTASQARQYAVAVVSSDFANITTWTPTLANTDPALFPSVNSSDPLNLAKYNREDSGLQIVTLLQDIQNASFRDTGFTKLAPEDCIKDYAMGFLEKHGDVAVVSKRRNDSSPLLWSRYPQRYLTRAHTNQDPFRWICQDFTKNTVRCSSDNALSKTSDGKTWTVYGQPVDYRLSRSAHDVCELQYNVWMMLAVVIFGIFKTATMIWMILQHPIGALRTSGDAIASFLDREDETTRNMCLVNPSTLHRSGWLDSFPPQLFSSATHRIRCWSSTKRSTLFLTHAISTTFGVCLAIALHFAIRGAWGSQAAFSSGFSPNIQSLAKVVDDSGGSSTLLPTLIVANLPQIVFSCVYLLYNNLFTHYALAHEWDNFAERRKGLRVSDMPRGAQRSTRFLSLPARYSIPLMAFSALLHWLLSQSLYLVRIDGVNSLGEVDKQDRIARLGYSTTGIVCVIVVMTVGILVTLAFGAFTSLRSGIMVGSNSALISAAVHPIADEEQRRQMQYKEVMWGDVSGVDRDRMDGEVRRATFSSGIVRPLIDGCVYS</sequence>
<dbReference type="OrthoDB" id="5429634at2759"/>
<accession>A0A6A6R5I7</accession>
<feature type="transmembrane region" description="Helical" evidence="1">
    <location>
        <begin position="404"/>
        <end position="426"/>
    </location>
</feature>